<evidence type="ECO:0000256" key="1">
    <source>
        <dbReference type="ARBA" id="ARBA00022741"/>
    </source>
</evidence>
<dbReference type="InterPro" id="IPR003439">
    <property type="entry name" value="ABC_transporter-like_ATP-bd"/>
</dbReference>
<dbReference type="PANTHER" id="PTHR24223">
    <property type="entry name" value="ATP-BINDING CASSETTE SUB-FAMILY C"/>
    <property type="match status" value="1"/>
</dbReference>
<dbReference type="PANTHER" id="PTHR24223:SF330">
    <property type="entry name" value="ATP-BINDING CASSETTE SUB-FAMILY C MEMBER 10"/>
    <property type="match status" value="1"/>
</dbReference>
<organism evidence="4 5">
    <name type="scientific">Glossina pallidipes</name>
    <name type="common">Tsetse fly</name>
    <dbReference type="NCBI Taxonomy" id="7398"/>
    <lineage>
        <taxon>Eukaryota</taxon>
        <taxon>Metazoa</taxon>
        <taxon>Ecdysozoa</taxon>
        <taxon>Arthropoda</taxon>
        <taxon>Hexapoda</taxon>
        <taxon>Insecta</taxon>
        <taxon>Pterygota</taxon>
        <taxon>Neoptera</taxon>
        <taxon>Endopterygota</taxon>
        <taxon>Diptera</taxon>
        <taxon>Brachycera</taxon>
        <taxon>Muscomorpha</taxon>
        <taxon>Hippoboscoidea</taxon>
        <taxon>Glossinidae</taxon>
        <taxon>Glossina</taxon>
    </lineage>
</organism>
<keyword evidence="5" id="KW-1185">Reference proteome</keyword>
<proteinExistence type="predicted"/>
<evidence type="ECO:0000259" key="3">
    <source>
        <dbReference type="Pfam" id="PF00005"/>
    </source>
</evidence>
<reference evidence="4" key="2">
    <citation type="submission" date="2020-05" db="UniProtKB">
        <authorList>
            <consortium name="EnsemblMetazoa"/>
        </authorList>
    </citation>
    <scope>IDENTIFICATION</scope>
    <source>
        <strain evidence="4">IAEA</strain>
    </source>
</reference>
<accession>A0A1B0A7A8</accession>
<sequence length="102" mass="11195">MAMLTIYVSSKFDYGFVLAIVQFEIVHFVFLKTNTLCCGNQSLGIQNLGGLDGKLEKDGSNMSAGQKQLLCLARALLKNFKVICIDEGTSNLDNDSEFAMHP</sequence>
<evidence type="ECO:0000313" key="5">
    <source>
        <dbReference type="Proteomes" id="UP000092445"/>
    </source>
</evidence>
<dbReference type="GO" id="GO:0042626">
    <property type="term" value="F:ATPase-coupled transmembrane transporter activity"/>
    <property type="evidence" value="ECO:0007669"/>
    <property type="project" value="TreeGrafter"/>
</dbReference>
<keyword evidence="2" id="KW-0067">ATP-binding</keyword>
<name>A0A1B0A7A8_GLOPL</name>
<dbReference type="Pfam" id="PF00005">
    <property type="entry name" value="ABC_tran"/>
    <property type="match status" value="1"/>
</dbReference>
<feature type="domain" description="ABC transporter" evidence="3">
    <location>
        <begin position="51"/>
        <end position="89"/>
    </location>
</feature>
<reference evidence="5" key="1">
    <citation type="submission" date="2014-03" db="EMBL/GenBank/DDBJ databases">
        <authorList>
            <person name="Aksoy S."/>
            <person name="Warren W."/>
            <person name="Wilson R.K."/>
        </authorList>
    </citation>
    <scope>NUCLEOTIDE SEQUENCE [LARGE SCALE GENOMIC DNA]</scope>
    <source>
        <strain evidence="5">IAEA</strain>
    </source>
</reference>
<dbReference type="STRING" id="7398.A0A1B0A7A8"/>
<protein>
    <recommendedName>
        <fullName evidence="3">ABC transporter domain-containing protein</fullName>
    </recommendedName>
</protein>
<dbReference type="GO" id="GO:0016887">
    <property type="term" value="F:ATP hydrolysis activity"/>
    <property type="evidence" value="ECO:0007669"/>
    <property type="project" value="InterPro"/>
</dbReference>
<evidence type="ECO:0000256" key="2">
    <source>
        <dbReference type="ARBA" id="ARBA00022840"/>
    </source>
</evidence>
<dbReference type="InterPro" id="IPR027417">
    <property type="entry name" value="P-loop_NTPase"/>
</dbReference>
<evidence type="ECO:0000313" key="4">
    <source>
        <dbReference type="EnsemblMetazoa" id="GPAI036502-PA"/>
    </source>
</evidence>
<dbReference type="EnsemblMetazoa" id="GPAI036502-RA">
    <property type="protein sequence ID" value="GPAI036502-PA"/>
    <property type="gene ID" value="GPAI036502"/>
</dbReference>
<keyword evidence="1" id="KW-0547">Nucleotide-binding</keyword>
<dbReference type="Proteomes" id="UP000092445">
    <property type="component" value="Unassembled WGS sequence"/>
</dbReference>
<dbReference type="SUPFAM" id="SSF52540">
    <property type="entry name" value="P-loop containing nucleoside triphosphate hydrolases"/>
    <property type="match status" value="1"/>
</dbReference>
<dbReference type="InterPro" id="IPR050173">
    <property type="entry name" value="ABC_transporter_C-like"/>
</dbReference>
<dbReference type="GO" id="GO:0016020">
    <property type="term" value="C:membrane"/>
    <property type="evidence" value="ECO:0007669"/>
    <property type="project" value="TreeGrafter"/>
</dbReference>
<dbReference type="Gene3D" id="3.40.50.300">
    <property type="entry name" value="P-loop containing nucleotide triphosphate hydrolases"/>
    <property type="match status" value="1"/>
</dbReference>
<dbReference type="VEuPathDB" id="VectorBase:GPAI036502"/>
<dbReference type="AlphaFoldDB" id="A0A1B0A7A8"/>
<dbReference type="GO" id="GO:0005524">
    <property type="term" value="F:ATP binding"/>
    <property type="evidence" value="ECO:0007669"/>
    <property type="project" value="UniProtKB-KW"/>
</dbReference>